<proteinExistence type="predicted"/>
<dbReference type="Proteomes" id="UP000823749">
    <property type="component" value="Chromosome 1"/>
</dbReference>
<dbReference type="EMBL" id="JACTNZ010000001">
    <property type="protein sequence ID" value="KAG5564245.1"/>
    <property type="molecule type" value="Genomic_DNA"/>
</dbReference>
<dbReference type="AlphaFoldDB" id="A0AAV6LHN8"/>
<evidence type="ECO:0000313" key="2">
    <source>
        <dbReference type="Proteomes" id="UP000823749"/>
    </source>
</evidence>
<protein>
    <submittedName>
        <fullName evidence="1">Uncharacterized protein</fullName>
    </submittedName>
</protein>
<gene>
    <name evidence="1" type="ORF">RHGRI_000446</name>
</gene>
<evidence type="ECO:0000313" key="1">
    <source>
        <dbReference type="EMBL" id="KAG5564245.1"/>
    </source>
</evidence>
<name>A0AAV6LHN8_9ERIC</name>
<reference evidence="1" key="1">
    <citation type="submission" date="2020-08" db="EMBL/GenBank/DDBJ databases">
        <title>Plant Genome Project.</title>
        <authorList>
            <person name="Zhang R.-G."/>
        </authorList>
    </citation>
    <scope>NUCLEOTIDE SEQUENCE</scope>
    <source>
        <strain evidence="1">WSP0</strain>
        <tissue evidence="1">Leaf</tissue>
    </source>
</reference>
<sequence length="80" mass="8685">MFPNDTKMTNEATPIPSLAQSRLQIPNPVHNCKLTSDAKCNIKCTGYSRGTSTDDMHNGSTHATRLLRCSQSLPASVLPI</sequence>
<keyword evidence="2" id="KW-1185">Reference proteome</keyword>
<organism evidence="1 2">
    <name type="scientific">Rhododendron griersonianum</name>
    <dbReference type="NCBI Taxonomy" id="479676"/>
    <lineage>
        <taxon>Eukaryota</taxon>
        <taxon>Viridiplantae</taxon>
        <taxon>Streptophyta</taxon>
        <taxon>Embryophyta</taxon>
        <taxon>Tracheophyta</taxon>
        <taxon>Spermatophyta</taxon>
        <taxon>Magnoliopsida</taxon>
        <taxon>eudicotyledons</taxon>
        <taxon>Gunneridae</taxon>
        <taxon>Pentapetalae</taxon>
        <taxon>asterids</taxon>
        <taxon>Ericales</taxon>
        <taxon>Ericaceae</taxon>
        <taxon>Ericoideae</taxon>
        <taxon>Rhodoreae</taxon>
        <taxon>Rhododendron</taxon>
    </lineage>
</organism>
<accession>A0AAV6LHN8</accession>
<comment type="caution">
    <text evidence="1">The sequence shown here is derived from an EMBL/GenBank/DDBJ whole genome shotgun (WGS) entry which is preliminary data.</text>
</comment>